<evidence type="ECO:0000313" key="3">
    <source>
        <dbReference type="Proteomes" id="UP000279841"/>
    </source>
</evidence>
<accession>A0A3P4ARZ8</accession>
<evidence type="ECO:0000313" key="2">
    <source>
        <dbReference type="EMBL" id="VCU53881.1"/>
    </source>
</evidence>
<dbReference type="AlphaFoldDB" id="A0A3P4ARZ8"/>
<keyword evidence="1" id="KW-1133">Transmembrane helix</keyword>
<protein>
    <recommendedName>
        <fullName evidence="4">CBS domain-containing protein</fullName>
    </recommendedName>
</protein>
<feature type="transmembrane region" description="Helical" evidence="1">
    <location>
        <begin position="12"/>
        <end position="32"/>
    </location>
</feature>
<dbReference type="RefSeq" id="WP_014509803.1">
    <property type="nucleotide sequence ID" value="NZ_LR027517.1"/>
</dbReference>
<name>A0A3P4ARZ8_THETH</name>
<evidence type="ECO:0000256" key="1">
    <source>
        <dbReference type="SAM" id="Phobius"/>
    </source>
</evidence>
<keyword evidence="1" id="KW-0472">Membrane</keyword>
<dbReference type="EMBL" id="LR027517">
    <property type="protein sequence ID" value="VCU53881.1"/>
    <property type="molecule type" value="Genomic_DNA"/>
</dbReference>
<sequence>MRTVRELRLAGLFAYLASLVIALLLSLALHLLLGGQGKLGWEGFNAYGLLEGLLFLLAFTWSLALGQRATRIPCYTLLTAGLFGPRSAKRLARPLARVEGVEAYEGRGLALLYQEGRPVGLLGLSDHILPLEEVPSVEAETAVTELAPLFFQHPIVLVVQGEEVLGAVPREAYFRYLGA</sequence>
<evidence type="ECO:0008006" key="4">
    <source>
        <dbReference type="Google" id="ProtNLM"/>
    </source>
</evidence>
<reference evidence="2 3" key="1">
    <citation type="submission" date="2018-10" db="EMBL/GenBank/DDBJ databases">
        <authorList>
            <person name="Peiro R."/>
            <person name="Begona"/>
            <person name="Cbmso G."/>
            <person name="Lopez M."/>
            <person name="Gonzalez S."/>
            <person name="Sacristan E."/>
            <person name="Castillo E."/>
        </authorList>
    </citation>
    <scope>NUCLEOTIDE SEQUENCE [LARGE SCALE GENOMIC DNA]</scope>
    <source>
        <strain evidence="2">TTHNAR1</strain>
    </source>
</reference>
<feature type="transmembrane region" description="Helical" evidence="1">
    <location>
        <begin position="44"/>
        <end position="65"/>
    </location>
</feature>
<proteinExistence type="predicted"/>
<keyword evidence="1" id="KW-0812">Transmembrane</keyword>
<organism evidence="2 3">
    <name type="scientific">Thermus thermophilus</name>
    <dbReference type="NCBI Taxonomy" id="274"/>
    <lineage>
        <taxon>Bacteria</taxon>
        <taxon>Thermotogati</taxon>
        <taxon>Deinococcota</taxon>
        <taxon>Deinococci</taxon>
        <taxon>Thermales</taxon>
        <taxon>Thermaceae</taxon>
        <taxon>Thermus</taxon>
    </lineage>
</organism>
<gene>
    <name evidence="2" type="ORF">TTHN1_01670</name>
</gene>
<dbReference type="Proteomes" id="UP000279841">
    <property type="component" value="Chromosome"/>
</dbReference>